<reference evidence="8" key="1">
    <citation type="journal article" date="2014" name="Int. J. Syst. Evol. Microbiol.">
        <title>Complete genome sequence of Corynebacterium casei LMG S-19264T (=DSM 44701T), isolated from a smear-ripened cheese.</title>
        <authorList>
            <consortium name="US DOE Joint Genome Institute (JGI-PGF)"/>
            <person name="Walter F."/>
            <person name="Albersmeier A."/>
            <person name="Kalinowski J."/>
            <person name="Ruckert C."/>
        </authorList>
    </citation>
    <scope>NUCLEOTIDE SEQUENCE</scope>
    <source>
        <strain evidence="8">CCM 7897</strain>
    </source>
</reference>
<dbReference type="Proteomes" id="UP000606044">
    <property type="component" value="Unassembled WGS sequence"/>
</dbReference>
<name>A0A917FA95_9HYPH</name>
<keyword evidence="3 6" id="KW-0812">Transmembrane</keyword>
<dbReference type="PANTHER" id="PTHR43124">
    <property type="entry name" value="PURINE EFFLUX PUMP PBUE"/>
    <property type="match status" value="1"/>
</dbReference>
<feature type="transmembrane region" description="Helical" evidence="6">
    <location>
        <begin position="95"/>
        <end position="116"/>
    </location>
</feature>
<feature type="transmembrane region" description="Helical" evidence="6">
    <location>
        <begin position="128"/>
        <end position="147"/>
    </location>
</feature>
<dbReference type="Pfam" id="PF07690">
    <property type="entry name" value="MFS_1"/>
    <property type="match status" value="1"/>
</dbReference>
<dbReference type="PROSITE" id="PS50850">
    <property type="entry name" value="MFS"/>
    <property type="match status" value="1"/>
</dbReference>
<evidence type="ECO:0000256" key="2">
    <source>
        <dbReference type="ARBA" id="ARBA00022475"/>
    </source>
</evidence>
<comment type="caution">
    <text evidence="8">The sequence shown here is derived from an EMBL/GenBank/DDBJ whole genome shotgun (WGS) entry which is preliminary data.</text>
</comment>
<dbReference type="InterPro" id="IPR020846">
    <property type="entry name" value="MFS_dom"/>
</dbReference>
<reference evidence="8" key="2">
    <citation type="submission" date="2020-09" db="EMBL/GenBank/DDBJ databases">
        <authorList>
            <person name="Sun Q."/>
            <person name="Sedlacek I."/>
        </authorList>
    </citation>
    <scope>NUCLEOTIDE SEQUENCE</scope>
    <source>
        <strain evidence="8">CCM 7897</strain>
    </source>
</reference>
<evidence type="ECO:0000313" key="8">
    <source>
        <dbReference type="EMBL" id="GGF64117.1"/>
    </source>
</evidence>
<feature type="transmembrane region" description="Helical" evidence="6">
    <location>
        <begin position="236"/>
        <end position="255"/>
    </location>
</feature>
<evidence type="ECO:0000256" key="5">
    <source>
        <dbReference type="ARBA" id="ARBA00023136"/>
    </source>
</evidence>
<feature type="transmembrane region" description="Helical" evidence="6">
    <location>
        <begin position="159"/>
        <end position="179"/>
    </location>
</feature>
<evidence type="ECO:0000256" key="1">
    <source>
        <dbReference type="ARBA" id="ARBA00004651"/>
    </source>
</evidence>
<feature type="domain" description="Major facilitator superfamily (MFS) profile" evidence="7">
    <location>
        <begin position="4"/>
        <end position="380"/>
    </location>
</feature>
<dbReference type="InterPro" id="IPR036259">
    <property type="entry name" value="MFS_trans_sf"/>
</dbReference>
<gene>
    <name evidence="8" type="ORF">GCM10007301_24950</name>
</gene>
<feature type="transmembrane region" description="Helical" evidence="6">
    <location>
        <begin position="69"/>
        <end position="89"/>
    </location>
</feature>
<evidence type="ECO:0000256" key="4">
    <source>
        <dbReference type="ARBA" id="ARBA00022989"/>
    </source>
</evidence>
<evidence type="ECO:0000313" key="9">
    <source>
        <dbReference type="Proteomes" id="UP000606044"/>
    </source>
</evidence>
<feature type="transmembrane region" description="Helical" evidence="6">
    <location>
        <begin position="39"/>
        <end position="62"/>
    </location>
</feature>
<dbReference type="SUPFAM" id="SSF103473">
    <property type="entry name" value="MFS general substrate transporter"/>
    <property type="match status" value="1"/>
</dbReference>
<proteinExistence type="predicted"/>
<protein>
    <submittedName>
        <fullName evidence="8">MFS transporter</fullName>
    </submittedName>
</protein>
<dbReference type="InterPro" id="IPR011701">
    <property type="entry name" value="MFS"/>
</dbReference>
<feature type="transmembrane region" description="Helical" evidence="6">
    <location>
        <begin position="357"/>
        <end position="376"/>
    </location>
</feature>
<dbReference type="GO" id="GO:0022857">
    <property type="term" value="F:transmembrane transporter activity"/>
    <property type="evidence" value="ECO:0007669"/>
    <property type="project" value="InterPro"/>
</dbReference>
<dbReference type="Gene3D" id="1.20.1250.20">
    <property type="entry name" value="MFS general substrate transporter like domains"/>
    <property type="match status" value="1"/>
</dbReference>
<feature type="transmembrane region" description="Helical" evidence="6">
    <location>
        <begin position="290"/>
        <end position="313"/>
    </location>
</feature>
<feature type="transmembrane region" description="Helical" evidence="6">
    <location>
        <begin position="200"/>
        <end position="224"/>
    </location>
</feature>
<dbReference type="AlphaFoldDB" id="A0A917FA95"/>
<dbReference type="CDD" id="cd17324">
    <property type="entry name" value="MFS_NepI_like"/>
    <property type="match status" value="1"/>
</dbReference>
<keyword evidence="4 6" id="KW-1133">Transmembrane helix</keyword>
<keyword evidence="5 6" id="KW-0472">Membrane</keyword>
<sequence>MPLALYALTAGAFGIGVTEFVIMGLLLDVSHSLGVSLSAAGLLISGYALGVVIGAPVLTILTARWPRKAVLLGLMGVFTLGNLACALAPDYTTLMAARVLTAFAHATFFGVGSVVATGLVPANKKASAIAVMFTGLTVANILGVPFGTWLGQHYGWRSTFWAVTAVGVLALVVIALLVPSSTAKEEPTSLKNDLAVLARAPLLLGLLTTVLSWVGVFAAFTYIAPMLTQITGFSDAAVSPILLVFGAGLVVGNLAGGRLADWKLVPTIYATLILLALVLGAMTIGLHNGIAAVVFVGLLGAIAFATVAPLQMWVLEKAQGAGQSLASSFNIAAFNLGNAIGAWLGGVVIDHGLGLGAIPWVAALVPLAAVPVVWWTGRIEAARTLRPVAAE</sequence>
<keyword evidence="9" id="KW-1185">Reference proteome</keyword>
<keyword evidence="2" id="KW-1003">Cell membrane</keyword>
<dbReference type="EMBL" id="BMCT01000003">
    <property type="protein sequence ID" value="GGF64117.1"/>
    <property type="molecule type" value="Genomic_DNA"/>
</dbReference>
<dbReference type="RefSeq" id="WP_188578984.1">
    <property type="nucleotide sequence ID" value="NZ_BMCT01000003.1"/>
</dbReference>
<evidence type="ECO:0000259" key="7">
    <source>
        <dbReference type="PROSITE" id="PS50850"/>
    </source>
</evidence>
<dbReference type="InterPro" id="IPR050189">
    <property type="entry name" value="MFS_Efflux_Transporters"/>
</dbReference>
<dbReference type="PANTHER" id="PTHR43124:SF8">
    <property type="entry name" value="INNER MEMBRANE TRANSPORT PROTEIN YDHP"/>
    <property type="match status" value="1"/>
</dbReference>
<comment type="subcellular location">
    <subcellularLocation>
        <location evidence="1">Cell membrane</location>
        <topology evidence="1">Multi-pass membrane protein</topology>
    </subcellularLocation>
</comment>
<evidence type="ECO:0000256" key="6">
    <source>
        <dbReference type="SAM" id="Phobius"/>
    </source>
</evidence>
<dbReference type="GO" id="GO:0005886">
    <property type="term" value="C:plasma membrane"/>
    <property type="evidence" value="ECO:0007669"/>
    <property type="project" value="UniProtKB-SubCell"/>
</dbReference>
<feature type="transmembrane region" description="Helical" evidence="6">
    <location>
        <begin position="267"/>
        <end position="284"/>
    </location>
</feature>
<feature type="transmembrane region" description="Helical" evidence="6">
    <location>
        <begin position="5"/>
        <end position="27"/>
    </location>
</feature>
<organism evidence="8 9">
    <name type="scientific">Azorhizobium oxalatiphilum</name>
    <dbReference type="NCBI Taxonomy" id="980631"/>
    <lineage>
        <taxon>Bacteria</taxon>
        <taxon>Pseudomonadati</taxon>
        <taxon>Pseudomonadota</taxon>
        <taxon>Alphaproteobacteria</taxon>
        <taxon>Hyphomicrobiales</taxon>
        <taxon>Xanthobacteraceae</taxon>
        <taxon>Azorhizobium</taxon>
    </lineage>
</organism>
<accession>A0A917FA95</accession>
<feature type="transmembrane region" description="Helical" evidence="6">
    <location>
        <begin position="325"/>
        <end position="345"/>
    </location>
</feature>
<evidence type="ECO:0000256" key="3">
    <source>
        <dbReference type="ARBA" id="ARBA00022692"/>
    </source>
</evidence>